<feature type="domain" description="Glycosyltransferase 2-like" evidence="5">
    <location>
        <begin position="12"/>
        <end position="159"/>
    </location>
</feature>
<protein>
    <submittedName>
        <fullName evidence="6">Glycosyltransferase family 2 protein</fullName>
    </submittedName>
</protein>
<dbReference type="Pfam" id="PF00535">
    <property type="entry name" value="Glycos_transf_2"/>
    <property type="match status" value="1"/>
</dbReference>
<dbReference type="Gene3D" id="3.90.550.10">
    <property type="entry name" value="Spore Coat Polysaccharide Biosynthesis Protein SpsA, Chain A"/>
    <property type="match status" value="1"/>
</dbReference>
<dbReference type="PANTHER" id="PTHR43179">
    <property type="entry name" value="RHAMNOSYLTRANSFERASE WBBL"/>
    <property type="match status" value="1"/>
</dbReference>
<comment type="similarity">
    <text evidence="1">Belongs to the glycosyltransferase 2 family.</text>
</comment>
<evidence type="ECO:0000259" key="5">
    <source>
        <dbReference type="Pfam" id="PF00535"/>
    </source>
</evidence>
<sequence>MSTPSTQPPMVTVIIPHLKNRPMLNACLDSLQNSTFQNFSIIVVDNGGNESDLSGLETDYPDVTMLRLPANAGYAGGCNEGLKLADSPYVLFLNDDAIVESDALGHLVAAAEREPMIGALQPKILSVPERRKGRRVFDYAGAAGGLIDRLGYPYCLGRSFQDREEDHGQYDQPQEIFWASGVALFARRDVLEKLGGFEASFFMHMEEIDLCWRMKLLGYTVRSVPQAVVWHEGGSSLREGSPLKVYYNHRNAMLMLLRNRSAALLTLLLPLRLVLEVAAVLFYLTGGKEGMKRAAQVVWAAAATLRRLPETLQQRRIIQRMRAVSDRELFRDSLFSIFLPKRFR</sequence>
<evidence type="ECO:0000313" key="6">
    <source>
        <dbReference type="EMBL" id="HHE31225.1"/>
    </source>
</evidence>
<dbReference type="InterPro" id="IPR001173">
    <property type="entry name" value="Glyco_trans_2-like"/>
</dbReference>
<name>A0A7C5HHR2_9CHLB</name>
<evidence type="ECO:0000256" key="3">
    <source>
        <dbReference type="ARBA" id="ARBA00022679"/>
    </source>
</evidence>
<proteinExistence type="inferred from homology"/>
<feature type="transmembrane region" description="Helical" evidence="4">
    <location>
        <begin position="262"/>
        <end position="284"/>
    </location>
</feature>
<evidence type="ECO:0000256" key="2">
    <source>
        <dbReference type="ARBA" id="ARBA00022676"/>
    </source>
</evidence>
<dbReference type="CDD" id="cd04186">
    <property type="entry name" value="GT_2_like_c"/>
    <property type="match status" value="1"/>
</dbReference>
<dbReference type="InterPro" id="IPR029044">
    <property type="entry name" value="Nucleotide-diphossugar_trans"/>
</dbReference>
<dbReference type="Proteomes" id="UP000886058">
    <property type="component" value="Unassembled WGS sequence"/>
</dbReference>
<keyword evidence="4" id="KW-1133">Transmembrane helix</keyword>
<evidence type="ECO:0000256" key="1">
    <source>
        <dbReference type="ARBA" id="ARBA00006739"/>
    </source>
</evidence>
<dbReference type="SUPFAM" id="SSF53448">
    <property type="entry name" value="Nucleotide-diphospho-sugar transferases"/>
    <property type="match status" value="1"/>
</dbReference>
<dbReference type="PANTHER" id="PTHR43179:SF12">
    <property type="entry name" value="GALACTOFURANOSYLTRANSFERASE GLFT2"/>
    <property type="match status" value="1"/>
</dbReference>
<dbReference type="EMBL" id="DRSQ01000022">
    <property type="protein sequence ID" value="HHE31225.1"/>
    <property type="molecule type" value="Genomic_DNA"/>
</dbReference>
<keyword evidence="4" id="KW-0812">Transmembrane</keyword>
<dbReference type="GO" id="GO:0016757">
    <property type="term" value="F:glycosyltransferase activity"/>
    <property type="evidence" value="ECO:0007669"/>
    <property type="project" value="UniProtKB-KW"/>
</dbReference>
<keyword evidence="3" id="KW-0808">Transferase</keyword>
<organism evidence="6">
    <name type="scientific">Chlorobaculum parvum</name>
    <dbReference type="NCBI Taxonomy" id="274539"/>
    <lineage>
        <taxon>Bacteria</taxon>
        <taxon>Pseudomonadati</taxon>
        <taxon>Chlorobiota</taxon>
        <taxon>Chlorobiia</taxon>
        <taxon>Chlorobiales</taxon>
        <taxon>Chlorobiaceae</taxon>
        <taxon>Chlorobaculum</taxon>
    </lineage>
</organism>
<gene>
    <name evidence="6" type="ORF">ENL07_00940</name>
</gene>
<evidence type="ECO:0000256" key="4">
    <source>
        <dbReference type="SAM" id="Phobius"/>
    </source>
</evidence>
<accession>A0A7C5HHR2</accession>
<comment type="caution">
    <text evidence="6">The sequence shown here is derived from an EMBL/GenBank/DDBJ whole genome shotgun (WGS) entry which is preliminary data.</text>
</comment>
<keyword evidence="2" id="KW-0328">Glycosyltransferase</keyword>
<keyword evidence="4" id="KW-0472">Membrane</keyword>
<dbReference type="AlphaFoldDB" id="A0A7C5HHR2"/>
<reference evidence="6" key="1">
    <citation type="journal article" date="2020" name="mSystems">
        <title>Genome- and Community-Level Interaction Insights into Carbon Utilization and Element Cycling Functions of Hydrothermarchaeota in Hydrothermal Sediment.</title>
        <authorList>
            <person name="Zhou Z."/>
            <person name="Liu Y."/>
            <person name="Xu W."/>
            <person name="Pan J."/>
            <person name="Luo Z.H."/>
            <person name="Li M."/>
        </authorList>
    </citation>
    <scope>NUCLEOTIDE SEQUENCE [LARGE SCALE GENOMIC DNA]</scope>
    <source>
        <strain evidence="6">HyVt-633</strain>
    </source>
</reference>